<dbReference type="Gene3D" id="1.10.10.1130">
    <property type="entry name" value="Uncharacterised protein PF10982, DUF2789"/>
    <property type="match status" value="1"/>
</dbReference>
<dbReference type="EMBL" id="NHNI01000001">
    <property type="protein sequence ID" value="OZY85972.1"/>
    <property type="molecule type" value="Genomic_DNA"/>
</dbReference>
<reference evidence="2" key="1">
    <citation type="submission" date="2017-05" db="EMBL/GenBank/DDBJ databases">
        <authorList>
            <person name="Barney B.M."/>
        </authorList>
    </citation>
    <scope>NUCLEOTIDE SEQUENCE [LARGE SCALE GENOMIC DNA]</scope>
    <source>
        <strain evidence="2">PSBB022</strain>
    </source>
</reference>
<sequence>MFYTLNDLFAKLGLPNSPAAIEAFIEKHRPLPQAEPLASATFWTAEQAAFLREARQEYSDWAEVVDELNCLLRD</sequence>
<accession>A0A266Q803</accession>
<organism evidence="1 2">
    <name type="scientific">Cellvibrio mixtus</name>
    <dbReference type="NCBI Taxonomy" id="39650"/>
    <lineage>
        <taxon>Bacteria</taxon>
        <taxon>Pseudomonadati</taxon>
        <taxon>Pseudomonadota</taxon>
        <taxon>Gammaproteobacteria</taxon>
        <taxon>Cellvibrionales</taxon>
        <taxon>Cellvibrionaceae</taxon>
        <taxon>Cellvibrio</taxon>
    </lineage>
</organism>
<dbReference type="STRING" id="1209072.GCA_000766945_00323"/>
<name>A0A266Q803_9GAMM</name>
<dbReference type="AlphaFoldDB" id="A0A266Q803"/>
<proteinExistence type="predicted"/>
<dbReference type="Pfam" id="PF10982">
    <property type="entry name" value="DUF2789"/>
    <property type="match status" value="1"/>
</dbReference>
<comment type="caution">
    <text evidence="1">The sequence shown here is derived from an EMBL/GenBank/DDBJ whole genome shotgun (WGS) entry which is preliminary data.</text>
</comment>
<dbReference type="RefSeq" id="WP_007642266.1">
    <property type="nucleotide sequence ID" value="NZ_NHNI01000001.1"/>
</dbReference>
<dbReference type="InterPro" id="IPR038086">
    <property type="entry name" value="DUF2789_sf"/>
</dbReference>
<gene>
    <name evidence="1" type="ORF">CBP51_02780</name>
</gene>
<evidence type="ECO:0000313" key="2">
    <source>
        <dbReference type="Proteomes" id="UP000216101"/>
    </source>
</evidence>
<dbReference type="InterPro" id="IPR021250">
    <property type="entry name" value="DUF2789"/>
</dbReference>
<keyword evidence="2" id="KW-1185">Reference proteome</keyword>
<evidence type="ECO:0000313" key="1">
    <source>
        <dbReference type="EMBL" id="OZY85972.1"/>
    </source>
</evidence>
<dbReference type="eggNOG" id="ENOG5032Z85">
    <property type="taxonomic scope" value="Bacteria"/>
</dbReference>
<dbReference type="Proteomes" id="UP000216101">
    <property type="component" value="Unassembled WGS sequence"/>
</dbReference>
<protein>
    <submittedName>
        <fullName evidence="1">DUF2789 domain-containing protein</fullName>
    </submittedName>
</protein>